<dbReference type="RefSeq" id="WP_149787838.1">
    <property type="nucleotide sequence ID" value="NZ_FNIO01000003.1"/>
</dbReference>
<keyword evidence="2" id="KW-0489">Methyltransferase</keyword>
<dbReference type="Pfam" id="PF13649">
    <property type="entry name" value="Methyltransf_25"/>
    <property type="match status" value="1"/>
</dbReference>
<gene>
    <name evidence="2" type="ORF">SAMN05444142_102159</name>
</gene>
<dbReference type="GO" id="GO:0008168">
    <property type="term" value="F:methyltransferase activity"/>
    <property type="evidence" value="ECO:0007669"/>
    <property type="project" value="UniProtKB-KW"/>
</dbReference>
<dbReference type="InterPro" id="IPR041698">
    <property type="entry name" value="Methyltransf_25"/>
</dbReference>
<protein>
    <submittedName>
        <fullName evidence="2">Ubiquinone/menaquinone biosynthesis C-methylase UbiE</fullName>
    </submittedName>
</protein>
<evidence type="ECO:0000313" key="3">
    <source>
        <dbReference type="Proteomes" id="UP000324252"/>
    </source>
</evidence>
<dbReference type="OrthoDB" id="9808480at2"/>
<dbReference type="AlphaFoldDB" id="A0A1H0GAN1"/>
<proteinExistence type="predicted"/>
<keyword evidence="3" id="KW-1185">Reference proteome</keyword>
<dbReference type="PANTHER" id="PTHR43464">
    <property type="entry name" value="METHYLTRANSFERASE"/>
    <property type="match status" value="1"/>
</dbReference>
<evidence type="ECO:0000259" key="1">
    <source>
        <dbReference type="Pfam" id="PF13649"/>
    </source>
</evidence>
<sequence length="251" mass="27541">MDDLSLLIDLHRDGARQGPGSDESTRLAVTLSGLRGRAGLRIADIGCGTGAATRVLARELDAHVTAVDVLPAFLDVLAQRLDKAGLAGRIEPLAVSMEALPFDEQGFDAIWSEGAIYNIGFEAGVQAWRRFLKPGGILAVSELTWLTAERPAELTDHWMREYPQVATAAEKMAQLERNGFSPIGYFPLGRDCWLDNYYRPMQARFDDFLARNGQSDAARAIVAAEQGEIGLYERNADFVSYGYYIARRVGG</sequence>
<name>A0A1H0GAN1_9RHOB</name>
<dbReference type="PANTHER" id="PTHR43464:SF78">
    <property type="entry name" value="SLR1117 PROTEIN"/>
    <property type="match status" value="1"/>
</dbReference>
<accession>A0A1H0GAN1</accession>
<dbReference type="SUPFAM" id="SSF53335">
    <property type="entry name" value="S-adenosyl-L-methionine-dependent methyltransferases"/>
    <property type="match status" value="1"/>
</dbReference>
<dbReference type="CDD" id="cd02440">
    <property type="entry name" value="AdoMet_MTases"/>
    <property type="match status" value="1"/>
</dbReference>
<dbReference type="InterPro" id="IPR029063">
    <property type="entry name" value="SAM-dependent_MTases_sf"/>
</dbReference>
<keyword evidence="2" id="KW-0830">Ubiquinone</keyword>
<dbReference type="EMBL" id="FQZZ01000002">
    <property type="protein sequence ID" value="SHJ86493.1"/>
    <property type="molecule type" value="Genomic_DNA"/>
</dbReference>
<evidence type="ECO:0000313" key="2">
    <source>
        <dbReference type="EMBL" id="SHJ86493.1"/>
    </source>
</evidence>
<keyword evidence="2" id="KW-0808">Transferase</keyword>
<dbReference type="Gene3D" id="3.40.50.150">
    <property type="entry name" value="Vaccinia Virus protein VP39"/>
    <property type="match status" value="1"/>
</dbReference>
<dbReference type="GO" id="GO:0032259">
    <property type="term" value="P:methylation"/>
    <property type="evidence" value="ECO:0007669"/>
    <property type="project" value="UniProtKB-KW"/>
</dbReference>
<organism evidence="2 3">
    <name type="scientific">Lutimaribacter pacificus</name>
    <dbReference type="NCBI Taxonomy" id="391948"/>
    <lineage>
        <taxon>Bacteria</taxon>
        <taxon>Pseudomonadati</taxon>
        <taxon>Pseudomonadota</taxon>
        <taxon>Alphaproteobacteria</taxon>
        <taxon>Rhodobacterales</taxon>
        <taxon>Roseobacteraceae</taxon>
        <taxon>Lutimaribacter</taxon>
    </lineage>
</organism>
<dbReference type="Proteomes" id="UP000324252">
    <property type="component" value="Unassembled WGS sequence"/>
</dbReference>
<reference evidence="2 3" key="1">
    <citation type="submission" date="2016-11" db="EMBL/GenBank/DDBJ databases">
        <authorList>
            <person name="Varghese N."/>
            <person name="Submissions S."/>
        </authorList>
    </citation>
    <scope>NUCLEOTIDE SEQUENCE [LARGE SCALE GENOMIC DNA]</scope>
    <source>
        <strain evidence="2 3">DSM 29620</strain>
    </source>
</reference>
<feature type="domain" description="Methyltransferase" evidence="1">
    <location>
        <begin position="42"/>
        <end position="136"/>
    </location>
</feature>